<evidence type="ECO:0000313" key="6">
    <source>
        <dbReference type="EMBL" id="MBC3765926.1"/>
    </source>
</evidence>
<evidence type="ECO:0000256" key="1">
    <source>
        <dbReference type="ARBA" id="ARBA00010996"/>
    </source>
</evidence>
<feature type="binding site" evidence="3">
    <location>
        <position position="81"/>
    </location>
    <ligand>
        <name>Cu cation</name>
        <dbReference type="ChEBI" id="CHEBI:23378"/>
    </ligand>
</feature>
<keyword evidence="4" id="KW-1015">Disulfide bond</keyword>
<dbReference type="PROSITE" id="PS51352">
    <property type="entry name" value="THIOREDOXIN_2"/>
    <property type="match status" value="1"/>
</dbReference>
<dbReference type="InterPro" id="IPR036249">
    <property type="entry name" value="Thioredoxin-like_sf"/>
</dbReference>
<dbReference type="PANTHER" id="PTHR12151">
    <property type="entry name" value="ELECTRON TRANSPORT PROTIN SCO1/SENC FAMILY MEMBER"/>
    <property type="match status" value="1"/>
</dbReference>
<dbReference type="EMBL" id="JACNEP010000005">
    <property type="protein sequence ID" value="MBC3765926.1"/>
    <property type="molecule type" value="Genomic_DNA"/>
</dbReference>
<keyword evidence="2 3" id="KW-0186">Copper</keyword>
<evidence type="ECO:0000256" key="4">
    <source>
        <dbReference type="PIRSR" id="PIRSR603782-2"/>
    </source>
</evidence>
<accession>A0A8J6IUM1</accession>
<dbReference type="Proteomes" id="UP000601768">
    <property type="component" value="Unassembled WGS sequence"/>
</dbReference>
<dbReference type="AlphaFoldDB" id="A0A8J6IUM1"/>
<dbReference type="Gene3D" id="3.40.30.10">
    <property type="entry name" value="Glutaredoxin"/>
    <property type="match status" value="1"/>
</dbReference>
<dbReference type="SUPFAM" id="SSF52833">
    <property type="entry name" value="Thioredoxin-like"/>
    <property type="match status" value="1"/>
</dbReference>
<feature type="binding site" evidence="3">
    <location>
        <position position="168"/>
    </location>
    <ligand>
        <name>Cu cation</name>
        <dbReference type="ChEBI" id="CHEBI:23378"/>
    </ligand>
</feature>
<gene>
    <name evidence="6" type="ORF">H8B19_08555</name>
</gene>
<reference evidence="6" key="1">
    <citation type="journal article" date="2018" name="Int. J. Syst. Evol. Microbiol.">
        <title>Neptunicella marina gen. nov., sp. nov., isolated from surface seawater.</title>
        <authorList>
            <person name="Liu X."/>
            <person name="Lai Q."/>
            <person name="Du Y."/>
            <person name="Zhang X."/>
            <person name="Liu Z."/>
            <person name="Sun F."/>
            <person name="Shao Z."/>
        </authorList>
    </citation>
    <scope>NUCLEOTIDE SEQUENCE</scope>
    <source>
        <strain evidence="6">S27-2</strain>
    </source>
</reference>
<feature type="disulfide bond" description="Redox-active" evidence="4">
    <location>
        <begin position="77"/>
        <end position="81"/>
    </location>
</feature>
<reference evidence="6" key="2">
    <citation type="submission" date="2020-08" db="EMBL/GenBank/DDBJ databases">
        <authorList>
            <person name="Lai Q."/>
        </authorList>
    </citation>
    <scope>NUCLEOTIDE SEQUENCE</scope>
    <source>
        <strain evidence="6">S27-2</strain>
    </source>
</reference>
<dbReference type="PANTHER" id="PTHR12151:SF25">
    <property type="entry name" value="LINALOOL DEHYDRATASE_ISOMERASE DOMAIN-CONTAINING PROTEIN"/>
    <property type="match status" value="1"/>
</dbReference>
<feature type="binding site" evidence="3">
    <location>
        <position position="77"/>
    </location>
    <ligand>
        <name>Cu cation</name>
        <dbReference type="ChEBI" id="CHEBI:23378"/>
    </ligand>
</feature>
<evidence type="ECO:0000256" key="2">
    <source>
        <dbReference type="ARBA" id="ARBA00023008"/>
    </source>
</evidence>
<comment type="similarity">
    <text evidence="1">Belongs to the SCO1/2 family.</text>
</comment>
<evidence type="ECO:0000313" key="7">
    <source>
        <dbReference type="Proteomes" id="UP000601768"/>
    </source>
</evidence>
<name>A0A8J6IUM1_9ALTE</name>
<dbReference type="GO" id="GO:0046872">
    <property type="term" value="F:metal ion binding"/>
    <property type="evidence" value="ECO:0007669"/>
    <property type="project" value="UniProtKB-KW"/>
</dbReference>
<dbReference type="InterPro" id="IPR013766">
    <property type="entry name" value="Thioredoxin_domain"/>
</dbReference>
<organism evidence="6 7">
    <name type="scientific">Neptunicella marina</name>
    <dbReference type="NCBI Taxonomy" id="2125989"/>
    <lineage>
        <taxon>Bacteria</taxon>
        <taxon>Pseudomonadati</taxon>
        <taxon>Pseudomonadota</taxon>
        <taxon>Gammaproteobacteria</taxon>
        <taxon>Alteromonadales</taxon>
        <taxon>Alteromonadaceae</taxon>
        <taxon>Neptunicella</taxon>
    </lineage>
</organism>
<dbReference type="Pfam" id="PF02630">
    <property type="entry name" value="SCO1-SenC"/>
    <property type="match status" value="1"/>
</dbReference>
<dbReference type="InterPro" id="IPR003782">
    <property type="entry name" value="SCO1/SenC"/>
</dbReference>
<proteinExistence type="inferred from homology"/>
<dbReference type="RefSeq" id="WP_186506379.1">
    <property type="nucleotide sequence ID" value="NZ_JACNEP010000005.1"/>
</dbReference>
<evidence type="ECO:0000256" key="3">
    <source>
        <dbReference type="PIRSR" id="PIRSR603782-1"/>
    </source>
</evidence>
<keyword evidence="7" id="KW-1185">Reference proteome</keyword>
<protein>
    <submittedName>
        <fullName evidence="6">SCO family protein</fullName>
    </submittedName>
</protein>
<evidence type="ECO:0000259" key="5">
    <source>
        <dbReference type="PROSITE" id="PS51352"/>
    </source>
</evidence>
<feature type="domain" description="Thioredoxin" evidence="5">
    <location>
        <begin position="39"/>
        <end position="208"/>
    </location>
</feature>
<dbReference type="CDD" id="cd02968">
    <property type="entry name" value="SCO"/>
    <property type="match status" value="1"/>
</dbReference>
<keyword evidence="3" id="KW-0479">Metal-binding</keyword>
<comment type="caution">
    <text evidence="6">The sequence shown here is derived from an EMBL/GenBank/DDBJ whole genome shotgun (WGS) entry which is preliminary data.</text>
</comment>
<sequence>MNLRSVLISLILLLSLLAGVYFSTKVSPPEASIQYANMYPAPRDLGDVQLTDQQGQAFTAEQLKQHWTLAFVGYTYCPDICPTTLASLNEIYPELQKIKSEYPVQVLFISVDPARDTTERLKDYIAFFNPEFIAASAEHAVLFPLIRKLGMMYGINDSTEDGNYLVDHSASVVIINPQAQVIGRFKPTHQLGQPSISDNQKILADMPLIMRP</sequence>